<feature type="signal peptide" evidence="1">
    <location>
        <begin position="1"/>
        <end position="19"/>
    </location>
</feature>
<dbReference type="AlphaFoldDB" id="A0A1M7STF4"/>
<sequence length="482" mass="49821">MRFVYLWAVPLAFSLASCGSDEVAPVSLSGAVSGNSGPVVLILNGVKTTTVPAGGGNFQFGDLDSGSTYSLALSAPPAGQECTITNASGVLSGSIGDIAITCVDQLTGQRFFSSAAAGEVVDFDFDFDSLTYSWETTKSSYGALDLDESIYAGSGRLIADTDRGYGFLMEGSDGNPFGRLTINADGRSMVARVAFPIFNGVNRAFASDTSLSFGNDPYLQNLVTVPVLGVTDKIDAAPDMVGVYNFVSSSCKPNEGVAASKGFPAQTKAGVIWNTALNTPDEAMCTTSFGTIELAQNGADLAVTYCERANLGVSPATCSGGTRSGTASLDADTGAWAMTFAGDEARHALIQFPASNSQNVGWLDTDGGFLGFGTIALSEQQVLASDDVQGDYRLETNLFNGDDVSLCSSGGNIVPVSQAGPQGTFLPNSPWAGMGTIQEAGNGEILGMLAGSGMLISRNPITDDPWTFEIGQRIGPVTRCSG</sequence>
<evidence type="ECO:0000313" key="2">
    <source>
        <dbReference type="EMBL" id="SHN61676.1"/>
    </source>
</evidence>
<keyword evidence="1" id="KW-0732">Signal</keyword>
<protein>
    <submittedName>
        <fullName evidence="2">Uncharacterized protein</fullName>
    </submittedName>
</protein>
<accession>A0A1M7STF4</accession>
<evidence type="ECO:0000256" key="1">
    <source>
        <dbReference type="SAM" id="SignalP"/>
    </source>
</evidence>
<dbReference type="Proteomes" id="UP000184391">
    <property type="component" value="Unassembled WGS sequence"/>
</dbReference>
<keyword evidence="3" id="KW-1185">Reference proteome</keyword>
<evidence type="ECO:0000313" key="3">
    <source>
        <dbReference type="Proteomes" id="UP000184391"/>
    </source>
</evidence>
<dbReference type="OrthoDB" id="8702084at2"/>
<gene>
    <name evidence="2" type="ORF">SAMN02745193_02322</name>
</gene>
<proteinExistence type="predicted"/>
<dbReference type="EMBL" id="FRDF01000013">
    <property type="protein sequence ID" value="SHN61676.1"/>
    <property type="molecule type" value="Genomic_DNA"/>
</dbReference>
<reference evidence="3" key="1">
    <citation type="submission" date="2016-12" db="EMBL/GenBank/DDBJ databases">
        <authorList>
            <person name="Varghese N."/>
            <person name="Submissions S."/>
        </authorList>
    </citation>
    <scope>NUCLEOTIDE SEQUENCE [LARGE SCALE GENOMIC DNA]</scope>
    <source>
        <strain evidence="3">DSM 11032</strain>
    </source>
</reference>
<organism evidence="2 3">
    <name type="scientific">Erythrobacter sanguineus</name>
    <dbReference type="NCBI Taxonomy" id="198312"/>
    <lineage>
        <taxon>Bacteria</taxon>
        <taxon>Pseudomonadati</taxon>
        <taxon>Pseudomonadota</taxon>
        <taxon>Alphaproteobacteria</taxon>
        <taxon>Sphingomonadales</taxon>
        <taxon>Erythrobacteraceae</taxon>
        <taxon>Erythrobacter/Porphyrobacter group</taxon>
        <taxon>Erythrobacter</taxon>
    </lineage>
</organism>
<feature type="chain" id="PRO_5012636145" evidence="1">
    <location>
        <begin position="20"/>
        <end position="482"/>
    </location>
</feature>
<dbReference type="RefSeq" id="WP_143150308.1">
    <property type="nucleotide sequence ID" value="NZ_FRDF01000013.1"/>
</dbReference>
<dbReference type="PROSITE" id="PS51257">
    <property type="entry name" value="PROKAR_LIPOPROTEIN"/>
    <property type="match status" value="1"/>
</dbReference>
<name>A0A1M7STF4_9SPHN</name>